<feature type="transmembrane region" description="Helical" evidence="5">
    <location>
        <begin position="92"/>
        <end position="113"/>
    </location>
</feature>
<evidence type="ECO:0000313" key="8">
    <source>
        <dbReference type="Proteomes" id="UP000198825"/>
    </source>
</evidence>
<organism evidence="7 8">
    <name type="scientific">Microlunatus sagamiharensis</name>
    <dbReference type="NCBI Taxonomy" id="546874"/>
    <lineage>
        <taxon>Bacteria</taxon>
        <taxon>Bacillati</taxon>
        <taxon>Actinomycetota</taxon>
        <taxon>Actinomycetes</taxon>
        <taxon>Propionibacteriales</taxon>
        <taxon>Propionibacteriaceae</taxon>
        <taxon>Microlunatus</taxon>
    </lineage>
</organism>
<keyword evidence="2 7" id="KW-0418">Kinase</keyword>
<dbReference type="EMBL" id="LT629799">
    <property type="protein sequence ID" value="SDU89577.1"/>
    <property type="molecule type" value="Genomic_DNA"/>
</dbReference>
<feature type="transmembrane region" description="Helical" evidence="5">
    <location>
        <begin position="144"/>
        <end position="166"/>
    </location>
</feature>
<dbReference type="Gene3D" id="3.30.565.10">
    <property type="entry name" value="Histidine kinase-like ATPase, C-terminal domain"/>
    <property type="match status" value="1"/>
</dbReference>
<dbReference type="PANTHER" id="PTHR24421">
    <property type="entry name" value="NITRATE/NITRITE SENSOR PROTEIN NARX-RELATED"/>
    <property type="match status" value="1"/>
</dbReference>
<dbReference type="STRING" id="546874.SAMN04488544_1597"/>
<dbReference type="RefSeq" id="WP_157719882.1">
    <property type="nucleotide sequence ID" value="NZ_LT629799.1"/>
</dbReference>
<dbReference type="Proteomes" id="UP000198825">
    <property type="component" value="Chromosome I"/>
</dbReference>
<dbReference type="GO" id="GO:0000160">
    <property type="term" value="P:phosphorelay signal transduction system"/>
    <property type="evidence" value="ECO:0007669"/>
    <property type="project" value="UniProtKB-KW"/>
</dbReference>
<keyword evidence="8" id="KW-1185">Reference proteome</keyword>
<feature type="transmembrane region" description="Helical" evidence="5">
    <location>
        <begin position="492"/>
        <end position="512"/>
    </location>
</feature>
<feature type="transmembrane region" description="Helical" evidence="5">
    <location>
        <begin position="462"/>
        <end position="480"/>
    </location>
</feature>
<feature type="transmembrane region" description="Helical" evidence="5">
    <location>
        <begin position="542"/>
        <end position="561"/>
    </location>
</feature>
<keyword evidence="3" id="KW-0902">Two-component regulatory system</keyword>
<feature type="transmembrane region" description="Helical" evidence="5">
    <location>
        <begin position="437"/>
        <end position="456"/>
    </location>
</feature>
<keyword evidence="1" id="KW-0808">Transferase</keyword>
<feature type="transmembrane region" description="Helical" evidence="5">
    <location>
        <begin position="518"/>
        <end position="535"/>
    </location>
</feature>
<keyword evidence="5" id="KW-0812">Transmembrane</keyword>
<keyword evidence="5" id="KW-1133">Transmembrane helix</keyword>
<feature type="transmembrane region" description="Helical" evidence="5">
    <location>
        <begin position="119"/>
        <end position="137"/>
    </location>
</feature>
<sequence length="773" mass="80861">MTAVPGAARSTSGSCAPSASPEATGPIASGMTAMIHRLLGGYAVAGLLPGVPALVAQAPAYPRPWVLAVLLVGAVLVAGMVVQAVRGRTLGGWLPAFAAYTLLGVWSMSAFTGSGLYPFLWFHVGLAVVCACVWGGLRLGTGYGLLLGAGWAHLRLTPGGGGVSAAEAVGEALFGVSAGLVIGVVALGMLTSARSADAVASRLREQEVRQAVDRAVADERARLDQLIHDDVMTTLTAAAQGTDAATEQATSLLARETLAAIDAMGDADEAGDLSVAVLVSLVEQTVRRVSPDVGWTADVRLGAAPLRVPGPVAQTLLSAVREAVRNAVRHSGEATVTVGLDARRVGADLALQARVVDDGRGFDSAHLPLDRLGVRRSMLEASHQVGLVTRLQSRPGHGTTYTVSWTGRPQVLTRLMPQTDVGEDEPRLPVDFPAHRFSAVTWVALVVNVAVGVLTLDAATHRPPFVVAVVVAAVAMAVVLRPGAGLELPAGSAAGVVVAVAAVQVLMALAHPERADGVFEWHSFVVQLVLVVLVVRRRLGWAALGVLVTETTIVLQGLAGLSSWPGVVSRGSGPVLLVAMALLVNRVLLAIGRRQGVLRREEDEAVDASVRRHVARVQRALWLADLRTQVRSVLLRLAGVRGSVPDDLRHEALMLEATLRESIVARNVMSDELADLTEAARRRGVEVRLVDSRSTTVPPRVAQAVLEVVRRALAAESVRRLVVRLAPEEGSTTASVLSEDAHGTHLVRLDALGTPAAQEIAVDTARKVAHRAP</sequence>
<keyword evidence="5" id="KW-0472">Membrane</keyword>
<feature type="transmembrane region" description="Helical" evidence="5">
    <location>
        <begin position="65"/>
        <end position="85"/>
    </location>
</feature>
<evidence type="ECO:0000256" key="2">
    <source>
        <dbReference type="ARBA" id="ARBA00022777"/>
    </source>
</evidence>
<dbReference type="InterPro" id="IPR003594">
    <property type="entry name" value="HATPase_dom"/>
</dbReference>
<accession>A0A1H2M8K5</accession>
<proteinExistence type="predicted"/>
<dbReference type="InterPro" id="IPR050482">
    <property type="entry name" value="Sensor_HK_TwoCompSys"/>
</dbReference>
<name>A0A1H2M8K5_9ACTN</name>
<dbReference type="Pfam" id="PF02518">
    <property type="entry name" value="HATPase_c"/>
    <property type="match status" value="1"/>
</dbReference>
<evidence type="ECO:0000259" key="6">
    <source>
        <dbReference type="Pfam" id="PF02518"/>
    </source>
</evidence>
<dbReference type="AlphaFoldDB" id="A0A1H2M8K5"/>
<dbReference type="OrthoDB" id="5125370at2"/>
<dbReference type="GO" id="GO:0016301">
    <property type="term" value="F:kinase activity"/>
    <property type="evidence" value="ECO:0007669"/>
    <property type="project" value="UniProtKB-KW"/>
</dbReference>
<gene>
    <name evidence="7" type="ORF">SAMN04488544_1597</name>
</gene>
<evidence type="ECO:0000256" key="4">
    <source>
        <dbReference type="SAM" id="MobiDB-lite"/>
    </source>
</evidence>
<feature type="region of interest" description="Disordered" evidence="4">
    <location>
        <begin position="1"/>
        <end position="21"/>
    </location>
</feature>
<dbReference type="InterPro" id="IPR036890">
    <property type="entry name" value="HATPase_C_sf"/>
</dbReference>
<feature type="transmembrane region" description="Helical" evidence="5">
    <location>
        <begin position="573"/>
        <end position="591"/>
    </location>
</feature>
<dbReference type="PANTHER" id="PTHR24421:SF61">
    <property type="entry name" value="OXYGEN SENSOR HISTIDINE KINASE NREB"/>
    <property type="match status" value="1"/>
</dbReference>
<evidence type="ECO:0000313" key="7">
    <source>
        <dbReference type="EMBL" id="SDU89577.1"/>
    </source>
</evidence>
<reference evidence="8" key="1">
    <citation type="submission" date="2016-10" db="EMBL/GenBank/DDBJ databases">
        <authorList>
            <person name="Varghese N."/>
            <person name="Submissions S."/>
        </authorList>
    </citation>
    <scope>NUCLEOTIDE SEQUENCE [LARGE SCALE GENOMIC DNA]</scope>
    <source>
        <strain evidence="8">DSM 21743</strain>
    </source>
</reference>
<feature type="transmembrane region" description="Helical" evidence="5">
    <location>
        <begin position="172"/>
        <end position="193"/>
    </location>
</feature>
<feature type="domain" description="Histidine kinase/HSP90-like ATPase" evidence="6">
    <location>
        <begin position="315"/>
        <end position="403"/>
    </location>
</feature>
<feature type="transmembrane region" description="Helical" evidence="5">
    <location>
        <begin position="39"/>
        <end position="59"/>
    </location>
</feature>
<evidence type="ECO:0000256" key="5">
    <source>
        <dbReference type="SAM" id="Phobius"/>
    </source>
</evidence>
<protein>
    <submittedName>
        <fullName evidence="7">Signal transduction histidine kinase</fullName>
    </submittedName>
</protein>
<evidence type="ECO:0000256" key="3">
    <source>
        <dbReference type="ARBA" id="ARBA00023012"/>
    </source>
</evidence>
<dbReference type="SUPFAM" id="SSF55874">
    <property type="entry name" value="ATPase domain of HSP90 chaperone/DNA topoisomerase II/histidine kinase"/>
    <property type="match status" value="1"/>
</dbReference>
<evidence type="ECO:0000256" key="1">
    <source>
        <dbReference type="ARBA" id="ARBA00022679"/>
    </source>
</evidence>